<dbReference type="InterPro" id="IPR044587">
    <property type="entry name" value="HSP21-like"/>
</dbReference>
<evidence type="ECO:0000256" key="1">
    <source>
        <dbReference type="ARBA" id="ARBA00023016"/>
    </source>
</evidence>
<dbReference type="Proteomes" id="UP001165986">
    <property type="component" value="Unassembled WGS sequence"/>
</dbReference>
<feature type="domain" description="SHSP" evidence="4">
    <location>
        <begin position="52"/>
        <end position="164"/>
    </location>
</feature>
<evidence type="ECO:0000256" key="2">
    <source>
        <dbReference type="PROSITE-ProRule" id="PRU00285"/>
    </source>
</evidence>
<evidence type="ECO:0000259" key="4">
    <source>
        <dbReference type="PROSITE" id="PS01031"/>
    </source>
</evidence>
<dbReference type="InterPro" id="IPR002068">
    <property type="entry name" value="A-crystallin/Hsp20_dom"/>
</dbReference>
<keyword evidence="1" id="KW-0346">Stress response</keyword>
<reference evidence="5" key="1">
    <citation type="submission" date="2019-07" db="EMBL/GenBank/DDBJ databases">
        <title>Toxilogical consequences of a new and cryptic species of cyanobacteria (Komarekiella delphini-convector) recovered from the epidermis of a bottlenose dolphin and 1500 ft. in the air.</title>
        <authorList>
            <person name="Brown A.O."/>
            <person name="Dvorak P."/>
            <person name="Villanueva C.D."/>
            <person name="Foss A.J."/>
            <person name="Garvey A.D."/>
            <person name="Gibson Q.A."/>
            <person name="Johansen J.R."/>
            <person name="Casamatta D.A."/>
        </authorList>
    </citation>
    <scope>NUCLEOTIDE SEQUENCE</scope>
    <source>
        <strain evidence="5">SJRDD-AB1</strain>
    </source>
</reference>
<evidence type="ECO:0000313" key="5">
    <source>
        <dbReference type="EMBL" id="MBD6618653.1"/>
    </source>
</evidence>
<dbReference type="Gene3D" id="2.60.40.790">
    <property type="match status" value="1"/>
</dbReference>
<keyword evidence="6" id="KW-1185">Reference proteome</keyword>
<organism evidence="5 6">
    <name type="scientific">Komarekiella delphini-convector SJRDD-AB1</name>
    <dbReference type="NCBI Taxonomy" id="2593771"/>
    <lineage>
        <taxon>Bacteria</taxon>
        <taxon>Bacillati</taxon>
        <taxon>Cyanobacteriota</taxon>
        <taxon>Cyanophyceae</taxon>
        <taxon>Nostocales</taxon>
        <taxon>Nostocaceae</taxon>
        <taxon>Komarekiella</taxon>
        <taxon>Komarekiella delphini-convector</taxon>
    </lineage>
</organism>
<gene>
    <name evidence="5" type="ORF">FNW02_23200</name>
</gene>
<dbReference type="CDD" id="cd06464">
    <property type="entry name" value="ACD_sHsps-like"/>
    <property type="match status" value="1"/>
</dbReference>
<dbReference type="PANTHER" id="PTHR46733:SF4">
    <property type="entry name" value="HEAT SHOCK PROTEIN 21, CHLOROPLASTIC"/>
    <property type="match status" value="1"/>
</dbReference>
<dbReference type="AlphaFoldDB" id="A0AA40T0J3"/>
<dbReference type="EMBL" id="VJXY01000029">
    <property type="protein sequence ID" value="MBD6618653.1"/>
    <property type="molecule type" value="Genomic_DNA"/>
</dbReference>
<accession>A0AA40T0J3</accession>
<dbReference type="SUPFAM" id="SSF49764">
    <property type="entry name" value="HSP20-like chaperones"/>
    <property type="match status" value="1"/>
</dbReference>
<dbReference type="GO" id="GO:0009408">
    <property type="term" value="P:response to heat"/>
    <property type="evidence" value="ECO:0007669"/>
    <property type="project" value="InterPro"/>
</dbReference>
<dbReference type="PROSITE" id="PS01031">
    <property type="entry name" value="SHSP"/>
    <property type="match status" value="1"/>
</dbReference>
<proteinExistence type="inferred from homology"/>
<comment type="similarity">
    <text evidence="2 3">Belongs to the small heat shock protein (HSP20) family.</text>
</comment>
<sequence length="164" mass="18951">MALMRWNPFRDIERLEPFREIERLDPFREIDTLQRQMNRLFDRLVSTDGDDRTGFSFIPAAEIKETEDAIHLRLEVPGLEAKDVSIEATPESVSISGERKYESKTEENGVTRSEFRYGKFQRVIPLPSLIQNDKVQAEYKNGILCLNLPKAESEKHKAVKVNLG</sequence>
<evidence type="ECO:0000313" key="6">
    <source>
        <dbReference type="Proteomes" id="UP001165986"/>
    </source>
</evidence>
<dbReference type="Pfam" id="PF00011">
    <property type="entry name" value="HSP20"/>
    <property type="match status" value="1"/>
</dbReference>
<comment type="caution">
    <text evidence="5">The sequence shown here is derived from an EMBL/GenBank/DDBJ whole genome shotgun (WGS) entry which is preliminary data.</text>
</comment>
<evidence type="ECO:0000256" key="3">
    <source>
        <dbReference type="RuleBase" id="RU003616"/>
    </source>
</evidence>
<dbReference type="RefSeq" id="WP_191759855.1">
    <property type="nucleotide sequence ID" value="NZ_VJXY01000029.1"/>
</dbReference>
<name>A0AA40T0J3_9NOST</name>
<protein>
    <submittedName>
        <fullName evidence="5">Hsp20/alpha crystallin family protein</fullName>
    </submittedName>
</protein>
<dbReference type="PANTHER" id="PTHR46733">
    <property type="entry name" value="26.5 KDA HEAT SHOCK PROTEIN, MITOCHONDRIAL"/>
    <property type="match status" value="1"/>
</dbReference>
<dbReference type="InterPro" id="IPR008978">
    <property type="entry name" value="HSP20-like_chaperone"/>
</dbReference>